<evidence type="ECO:0000313" key="8">
    <source>
        <dbReference type="Proteomes" id="UP000812440"/>
    </source>
</evidence>
<dbReference type="InterPro" id="IPR006612">
    <property type="entry name" value="THAP_Znf"/>
</dbReference>
<evidence type="ECO:0000259" key="6">
    <source>
        <dbReference type="PROSITE" id="PS50950"/>
    </source>
</evidence>
<reference evidence="7" key="1">
    <citation type="thesis" date="2020" institute="ProQuest LLC" country="789 East Eisenhower Parkway, Ann Arbor, MI, USA">
        <title>Comparative Genomics and Chromosome Evolution.</title>
        <authorList>
            <person name="Mudd A.B."/>
        </authorList>
    </citation>
    <scope>NUCLEOTIDE SEQUENCE</scope>
    <source>
        <strain evidence="7">Female2</strain>
        <tissue evidence="7">Blood</tissue>
    </source>
</reference>
<proteinExistence type="predicted"/>
<dbReference type="OrthoDB" id="6126851at2759"/>
<evidence type="ECO:0000256" key="5">
    <source>
        <dbReference type="PROSITE-ProRule" id="PRU00309"/>
    </source>
</evidence>
<dbReference type="SMART" id="SM00980">
    <property type="entry name" value="THAP"/>
    <property type="match status" value="1"/>
</dbReference>
<dbReference type="EMBL" id="JAACNH010000003">
    <property type="protein sequence ID" value="KAG8449709.1"/>
    <property type="molecule type" value="Genomic_DNA"/>
</dbReference>
<keyword evidence="4 5" id="KW-0238">DNA-binding</keyword>
<evidence type="ECO:0000313" key="7">
    <source>
        <dbReference type="EMBL" id="KAG8449709.1"/>
    </source>
</evidence>
<dbReference type="GO" id="GO:0008270">
    <property type="term" value="F:zinc ion binding"/>
    <property type="evidence" value="ECO:0007669"/>
    <property type="project" value="UniProtKB-KW"/>
</dbReference>
<dbReference type="Pfam" id="PF05485">
    <property type="entry name" value="THAP"/>
    <property type="match status" value="1"/>
</dbReference>
<dbReference type="PROSITE" id="PS50950">
    <property type="entry name" value="ZF_THAP"/>
    <property type="match status" value="1"/>
</dbReference>
<sequence length="744" mass="85288">MPACFVKGCPHRTGQKLKYPNVTLHPFPKNFNMIKNWVQQTGQPLDNIDQLSQKILEGKKENSYRMCSCHFTIDCYMTRGSRTVLKPTAVPTVFSSNNQPPLYTVTSFKERLQIATNTEGASTSSIVVRVANRLHNVHTQTDFRILQHDQYCNTEHWFNQRTVATQTDPPDNIPGIVTKPDQNCLPCIRDSVPDHSRSNLTPQKRSLNKGCDSKPKRQILETDVPELFLPSPIPPKDPEVLGLSVGNTEAVTKQFTDPAYDPQKETLAIKSSYQSHHKFVDVLLTRDYTLERKFIVYESCLDKLLLLIRCQHHSTEPCCASIADIKKIMSGSQILVLLRCQNKHLSLHWVSQPVEGNTSVGNIQMAASILFSGASFKKVEEMYSLFGIQAISRAAYCRYQRAYLFPAIRYQWELEQQNLKKGLRGKAVILAGGGRFDKPCHKFYTYTLIDSFTQQIVNFKINEVGSGKSSVDIGKETFQMCLDEVLNMNIDVHVVATNSNVAICKLMKTKYPQINHQLDIQDVGKRLSKRLLLASRKANCSLLADWIGPITNHLWWCTKTCNYNPNLLVEKWKSLMYHIADVHTFPQNKEYPKCEHKKHRRKNIAWLTEQHKAHQTLQSIVNAPELLNDIRKLEKFCHTGSLEVYRRKIFKFFPRLVSYRLDSVYARTALAALAHNRIVNENQSTFQCSSKSTVQLGKQWHKIAFPKKTIGWHSKPIYKEANDDHLTDIMRNTFRMLQGECHHG</sequence>
<dbReference type="Proteomes" id="UP000812440">
    <property type="component" value="Chromosome 8_10"/>
</dbReference>
<dbReference type="InterPro" id="IPR037660">
    <property type="entry name" value="CCDC51"/>
</dbReference>
<dbReference type="GO" id="GO:0003677">
    <property type="term" value="F:DNA binding"/>
    <property type="evidence" value="ECO:0007669"/>
    <property type="project" value="UniProtKB-UniRule"/>
</dbReference>
<evidence type="ECO:0000256" key="4">
    <source>
        <dbReference type="ARBA" id="ARBA00023125"/>
    </source>
</evidence>
<feature type="domain" description="THAP-type" evidence="6">
    <location>
        <begin position="1"/>
        <end position="94"/>
    </location>
</feature>
<comment type="caution">
    <text evidence="7">The sequence shown here is derived from an EMBL/GenBank/DDBJ whole genome shotgun (WGS) entry which is preliminary data.</text>
</comment>
<evidence type="ECO:0000256" key="3">
    <source>
        <dbReference type="ARBA" id="ARBA00022833"/>
    </source>
</evidence>
<organism evidence="7 8">
    <name type="scientific">Hymenochirus boettgeri</name>
    <name type="common">Congo dwarf clawed frog</name>
    <dbReference type="NCBI Taxonomy" id="247094"/>
    <lineage>
        <taxon>Eukaryota</taxon>
        <taxon>Metazoa</taxon>
        <taxon>Chordata</taxon>
        <taxon>Craniata</taxon>
        <taxon>Vertebrata</taxon>
        <taxon>Euteleostomi</taxon>
        <taxon>Amphibia</taxon>
        <taxon>Batrachia</taxon>
        <taxon>Anura</taxon>
        <taxon>Pipoidea</taxon>
        <taxon>Pipidae</taxon>
        <taxon>Pipinae</taxon>
        <taxon>Hymenochirus</taxon>
    </lineage>
</organism>
<dbReference type="PANTHER" id="PTHR28624">
    <property type="entry name" value="COILED-COIL DOMAIN-CONTAINING PROTEIN 51"/>
    <property type="match status" value="1"/>
</dbReference>
<evidence type="ECO:0000256" key="1">
    <source>
        <dbReference type="ARBA" id="ARBA00022723"/>
    </source>
</evidence>
<accession>A0A8T2JWV1</accession>
<dbReference type="AlphaFoldDB" id="A0A8T2JWV1"/>
<dbReference type="SMART" id="SM00692">
    <property type="entry name" value="DM3"/>
    <property type="match status" value="1"/>
</dbReference>
<keyword evidence="1" id="KW-0479">Metal-binding</keyword>
<name>A0A8T2JWV1_9PIPI</name>
<keyword evidence="3" id="KW-0862">Zinc</keyword>
<gene>
    <name evidence="7" type="ORF">GDO86_016377</name>
</gene>
<protein>
    <recommendedName>
        <fullName evidence="6">THAP-type domain-containing protein</fullName>
    </recommendedName>
</protein>
<keyword evidence="8" id="KW-1185">Reference proteome</keyword>
<dbReference type="PANTHER" id="PTHR28624:SF1">
    <property type="entry name" value="MITOCHONDRIAL POTASSIUM CHANNEL"/>
    <property type="match status" value="1"/>
</dbReference>
<evidence type="ECO:0000256" key="2">
    <source>
        <dbReference type="ARBA" id="ARBA00022771"/>
    </source>
</evidence>
<dbReference type="SUPFAM" id="SSF57716">
    <property type="entry name" value="Glucocorticoid receptor-like (DNA-binding domain)"/>
    <property type="match status" value="1"/>
</dbReference>
<keyword evidence="2 5" id="KW-0863">Zinc-finger</keyword>